<accession>D4RYA0</accession>
<organism evidence="1 2">
    <name type="scientific">Eshraghiella crossota DSM 2876</name>
    <dbReference type="NCBI Taxonomy" id="511680"/>
    <lineage>
        <taxon>Bacteria</taxon>
        <taxon>Bacillati</taxon>
        <taxon>Bacillota</taxon>
        <taxon>Clostridia</taxon>
        <taxon>Lachnospirales</taxon>
        <taxon>Lachnospiraceae</taxon>
        <taxon>Eshraghiella</taxon>
    </lineage>
</organism>
<name>D4RYA0_9FIRM</name>
<evidence type="ECO:0000313" key="2">
    <source>
        <dbReference type="Proteomes" id="UP000006238"/>
    </source>
</evidence>
<dbReference type="AlphaFoldDB" id="D4RYA0"/>
<dbReference type="Proteomes" id="UP000006238">
    <property type="component" value="Unassembled WGS sequence"/>
</dbReference>
<reference evidence="1 2" key="1">
    <citation type="submission" date="2010-02" db="EMBL/GenBank/DDBJ databases">
        <authorList>
            <person name="Weinstock G."/>
            <person name="Sodergren E."/>
            <person name="Clifton S."/>
            <person name="Fulton L."/>
            <person name="Fulton B."/>
            <person name="Courtney L."/>
            <person name="Fronick C."/>
            <person name="Harrison M."/>
            <person name="Strong C."/>
            <person name="Farmer C."/>
            <person name="Delahaunty K."/>
            <person name="Markovic C."/>
            <person name="Hall O."/>
            <person name="Minx P."/>
            <person name="Tomlinson C."/>
            <person name="Mitreva M."/>
            <person name="Nelson J."/>
            <person name="Hou S."/>
            <person name="Wollam A."/>
            <person name="Pepin K.H."/>
            <person name="Johnson M."/>
            <person name="Bhonagiri V."/>
            <person name="Zhang X."/>
            <person name="Suruliraj S."/>
            <person name="Warren W."/>
            <person name="Chinwalla A."/>
            <person name="Mardis E.R."/>
            <person name="Wilson R.K."/>
        </authorList>
    </citation>
    <scope>NUCLEOTIDE SEQUENCE [LARGE SCALE GENOMIC DNA]</scope>
    <source>
        <strain evidence="1 2">DSM 2876</strain>
    </source>
</reference>
<evidence type="ECO:0000313" key="1">
    <source>
        <dbReference type="EMBL" id="EFF69000.1"/>
    </source>
</evidence>
<proteinExistence type="predicted"/>
<dbReference type="EMBL" id="ABWN01000022">
    <property type="protein sequence ID" value="EFF69000.1"/>
    <property type="molecule type" value="Genomic_DNA"/>
</dbReference>
<protein>
    <submittedName>
        <fullName evidence="1">Uncharacterized protein</fullName>
    </submittedName>
</protein>
<comment type="caution">
    <text evidence="1">The sequence shown here is derived from an EMBL/GenBank/DDBJ whole genome shotgun (WGS) entry which is preliminary data.</text>
</comment>
<keyword evidence="2" id="KW-1185">Reference proteome</keyword>
<dbReference type="HOGENOM" id="CLU_3213648_0_0_9"/>
<gene>
    <name evidence="1" type="ORF">BUTYVIB_00805</name>
</gene>
<sequence length="44" mass="5423">MFFEGYKKIRDNKIKANNLFEQYPDYKDLFHKPDFLLLRVKKNG</sequence>